<evidence type="ECO:0000256" key="4">
    <source>
        <dbReference type="ARBA" id="ARBA00023136"/>
    </source>
</evidence>
<feature type="transmembrane region" description="Helical" evidence="5">
    <location>
        <begin position="118"/>
        <end position="139"/>
    </location>
</feature>
<organism evidence="7 8">
    <name type="scientific">Mycolicibacterium grossiae</name>
    <dbReference type="NCBI Taxonomy" id="1552759"/>
    <lineage>
        <taxon>Bacteria</taxon>
        <taxon>Bacillati</taxon>
        <taxon>Actinomycetota</taxon>
        <taxon>Actinomycetes</taxon>
        <taxon>Mycobacteriales</taxon>
        <taxon>Mycobacteriaceae</taxon>
        <taxon>Mycolicibacterium</taxon>
    </lineage>
</organism>
<feature type="transmembrane region" description="Helical" evidence="5">
    <location>
        <begin position="254"/>
        <end position="271"/>
    </location>
</feature>
<feature type="transmembrane region" description="Helical" evidence="5">
    <location>
        <begin position="81"/>
        <end position="106"/>
    </location>
</feature>
<sequence length="501" mass="53848">MVGMPQAVRVRSEWSLIGTTFAVVFGLSATMHGLSPSLPAIVGGSFFFGMLVVRNRAWIVHATLIVLFMTSVPEVPRGVRVGGIFVFFYEIFIFASFLYALSLARAHSADLRTLTKRAVVRCAVVFSVVIFMGLAIAVLRGHPVWDIQYDAKSIAEMMIVTFIAVVLIAVDDWKRYVKTLAWVLSTSALLMVYASATGFVLWGRTETAELYASGGRALAGGSEAVRYLTQTTPLALAVLLGGVGLSLVGRLTTFGWFFVVLPALVISVLSFSRNTLLALAGAVVFTLVVAAVQGEAATLARRLVVLPLIAVPLLVVIMSFSSVLGARDWIDTQISGYANRVVAGLDESNERADVSANYRDLENTYITQAGMEHLAFGGGFGTRYKPASGKRGEFQAVEGTMYAHNAYNWLFVKVGLLGLLSFVVLLLACIVPVATRRRSSTLAIAGAVTLAGLSIAIVVTPMPIEQPGCSILAILIAMCVFRRDVDLGRARTPSFDLTKTS</sequence>
<protein>
    <recommendedName>
        <fullName evidence="6">O-antigen ligase-related domain-containing protein</fullName>
    </recommendedName>
</protein>
<feature type="transmembrane region" description="Helical" evidence="5">
    <location>
        <begin position="46"/>
        <end position="69"/>
    </location>
</feature>
<feature type="transmembrane region" description="Helical" evidence="5">
    <location>
        <begin position="182"/>
        <end position="204"/>
    </location>
</feature>
<proteinExistence type="predicted"/>
<keyword evidence="3 5" id="KW-1133">Transmembrane helix</keyword>
<evidence type="ECO:0000256" key="3">
    <source>
        <dbReference type="ARBA" id="ARBA00022989"/>
    </source>
</evidence>
<feature type="transmembrane region" description="Helical" evidence="5">
    <location>
        <begin position="410"/>
        <end position="434"/>
    </location>
</feature>
<keyword evidence="4 5" id="KW-0472">Membrane</keyword>
<feature type="domain" description="O-antigen ligase-related" evidence="6">
    <location>
        <begin position="259"/>
        <end position="423"/>
    </location>
</feature>
<evidence type="ECO:0000256" key="1">
    <source>
        <dbReference type="ARBA" id="ARBA00004141"/>
    </source>
</evidence>
<dbReference type="Proteomes" id="UP000178953">
    <property type="component" value="Unassembled WGS sequence"/>
</dbReference>
<feature type="transmembrane region" description="Helical" evidence="5">
    <location>
        <begin position="224"/>
        <end position="247"/>
    </location>
</feature>
<name>A0A1E8QB08_9MYCO</name>
<comment type="caution">
    <text evidence="7">The sequence shown here is derived from an EMBL/GenBank/DDBJ whole genome shotgun (WGS) entry which is preliminary data.</text>
</comment>
<evidence type="ECO:0000259" key="6">
    <source>
        <dbReference type="Pfam" id="PF04932"/>
    </source>
</evidence>
<dbReference type="Pfam" id="PF04932">
    <property type="entry name" value="Wzy_C"/>
    <property type="match status" value="1"/>
</dbReference>
<feature type="transmembrane region" description="Helical" evidence="5">
    <location>
        <begin position="151"/>
        <end position="170"/>
    </location>
</feature>
<accession>A0A1E8QB08</accession>
<evidence type="ECO:0000313" key="7">
    <source>
        <dbReference type="EMBL" id="OFJ55606.1"/>
    </source>
</evidence>
<dbReference type="AlphaFoldDB" id="A0A1E8QB08"/>
<feature type="transmembrane region" description="Helical" evidence="5">
    <location>
        <begin position="277"/>
        <end position="296"/>
    </location>
</feature>
<evidence type="ECO:0000256" key="5">
    <source>
        <dbReference type="SAM" id="Phobius"/>
    </source>
</evidence>
<keyword evidence="8" id="KW-1185">Reference proteome</keyword>
<dbReference type="GO" id="GO:0016020">
    <property type="term" value="C:membrane"/>
    <property type="evidence" value="ECO:0007669"/>
    <property type="project" value="UniProtKB-SubCell"/>
</dbReference>
<feature type="transmembrane region" description="Helical" evidence="5">
    <location>
        <begin position="441"/>
        <end position="458"/>
    </location>
</feature>
<evidence type="ECO:0000256" key="2">
    <source>
        <dbReference type="ARBA" id="ARBA00022692"/>
    </source>
</evidence>
<evidence type="ECO:0000313" key="8">
    <source>
        <dbReference type="Proteomes" id="UP000178953"/>
    </source>
</evidence>
<gene>
    <name evidence="7" type="ORF">BEL07_01520</name>
</gene>
<feature type="transmembrane region" description="Helical" evidence="5">
    <location>
        <begin position="14"/>
        <end position="34"/>
    </location>
</feature>
<comment type="subcellular location">
    <subcellularLocation>
        <location evidence="1">Membrane</location>
        <topology evidence="1">Multi-pass membrane protein</topology>
    </subcellularLocation>
</comment>
<dbReference type="EMBL" id="MCHX01000002">
    <property type="protein sequence ID" value="OFJ55606.1"/>
    <property type="molecule type" value="Genomic_DNA"/>
</dbReference>
<feature type="transmembrane region" description="Helical" evidence="5">
    <location>
        <begin position="464"/>
        <end position="481"/>
    </location>
</feature>
<keyword evidence="2 5" id="KW-0812">Transmembrane</keyword>
<feature type="transmembrane region" description="Helical" evidence="5">
    <location>
        <begin position="303"/>
        <end position="324"/>
    </location>
</feature>
<reference evidence="7 8" key="1">
    <citation type="submission" date="2016-09" db="EMBL/GenBank/DDBJ databases">
        <title>genome sequence of Mycobacterium sp. 739 SCH.</title>
        <authorList>
            <person name="Greninger A.L."/>
            <person name="Qin X."/>
            <person name="Jerome K."/>
            <person name="Vora S."/>
            <person name="Quinn K."/>
        </authorList>
    </citation>
    <scope>NUCLEOTIDE SEQUENCE [LARGE SCALE GENOMIC DNA]</scope>
    <source>
        <strain evidence="7 8">SCH</strain>
    </source>
</reference>
<dbReference type="InterPro" id="IPR007016">
    <property type="entry name" value="O-antigen_ligase-rel_domated"/>
</dbReference>